<dbReference type="Proteomes" id="UP001152795">
    <property type="component" value="Unassembled WGS sequence"/>
</dbReference>
<reference evidence="1" key="1">
    <citation type="submission" date="2020-04" db="EMBL/GenBank/DDBJ databases">
        <authorList>
            <person name="Alioto T."/>
            <person name="Alioto T."/>
            <person name="Gomez Garrido J."/>
        </authorList>
    </citation>
    <scope>NUCLEOTIDE SEQUENCE</scope>
    <source>
        <strain evidence="1">A484AB</strain>
    </source>
</reference>
<evidence type="ECO:0000313" key="1">
    <source>
        <dbReference type="EMBL" id="CAB4032927.1"/>
    </source>
</evidence>
<protein>
    <submittedName>
        <fullName evidence="1">Uncharacterized protein</fullName>
    </submittedName>
</protein>
<dbReference type="OrthoDB" id="5985573at2759"/>
<dbReference type="InterPro" id="IPR052958">
    <property type="entry name" value="IFN-induced_PKR_regulator"/>
</dbReference>
<feature type="non-terminal residue" evidence="1">
    <location>
        <position position="177"/>
    </location>
</feature>
<name>A0A6S7JND4_PARCT</name>
<organism evidence="1 2">
    <name type="scientific">Paramuricea clavata</name>
    <name type="common">Red gorgonian</name>
    <name type="synonym">Violescent sea-whip</name>
    <dbReference type="NCBI Taxonomy" id="317549"/>
    <lineage>
        <taxon>Eukaryota</taxon>
        <taxon>Metazoa</taxon>
        <taxon>Cnidaria</taxon>
        <taxon>Anthozoa</taxon>
        <taxon>Octocorallia</taxon>
        <taxon>Malacalcyonacea</taxon>
        <taxon>Plexauridae</taxon>
        <taxon>Paramuricea</taxon>
    </lineage>
</organism>
<sequence length="177" mass="20583">MDGIHLINTMKNDFINYRNSIDSFHDAWYAEALDLAERVNIEESKPRTVGRQTTRSNPPYKSISAYYKRTISIPLVDHINSALQHRFDTDSVNVYKGLSIVPTKMMSLKENGKDWRDEFKVVANFYIDDLPYPLALDPEMSLWTTYWETHEELFPDNIPTTLKAVSFDGFENIKVIL</sequence>
<dbReference type="EMBL" id="CACRXK020018818">
    <property type="protein sequence ID" value="CAB4032927.1"/>
    <property type="molecule type" value="Genomic_DNA"/>
</dbReference>
<accession>A0A6S7JND4</accession>
<comment type="caution">
    <text evidence="1">The sequence shown here is derived from an EMBL/GenBank/DDBJ whole genome shotgun (WGS) entry which is preliminary data.</text>
</comment>
<gene>
    <name evidence="1" type="ORF">PACLA_8A052348</name>
</gene>
<proteinExistence type="predicted"/>
<dbReference type="AlphaFoldDB" id="A0A6S7JND4"/>
<dbReference type="PANTHER" id="PTHR46289:SF17">
    <property type="entry name" value="HAT C-TERMINAL DIMERISATION DOMAIN-CONTAINING PROTEIN"/>
    <property type="match status" value="1"/>
</dbReference>
<dbReference type="PANTHER" id="PTHR46289">
    <property type="entry name" value="52 KDA REPRESSOR OF THE INHIBITOR OF THE PROTEIN KINASE-LIKE PROTEIN-RELATED"/>
    <property type="match status" value="1"/>
</dbReference>
<evidence type="ECO:0000313" key="2">
    <source>
        <dbReference type="Proteomes" id="UP001152795"/>
    </source>
</evidence>
<keyword evidence="2" id="KW-1185">Reference proteome</keyword>